<sequence>MSPRRLFASVTLVIMLGSLEKSIITTPLPIIEREMMAGQGLTWIVSSYLLAATAALPLYGKLSDQFGRVRLLNLALVLFMTGSLVCALAQNLPQLLAARVLQGLGGGGLIALAFTLIADTIPPREQGRYQAYISAVYAVSSIAGPLLGGYCAEHLSWRAIFWINLPLGALALWLVNRHLGHLNVRRPSCFDWKGGALLITATTLTLLLLSPERHLPALWLTLALSGTLALLVRVERCAQDPIVPARLTQRRDYLVSLLLILIAQLLIFSLLVYLPLQLQWVEGLGADASGRVLAIFLICITAGAFAGGRLISHHPHYKGYVIGGFTLATVGLWLLHSGGRTGLGLSVAGVGLGLTLPVLSVAAYHCLAASERGIGLSLLGFGRELGGALGVAIGSALLHLRLPAGPLSHFTPAELTTGFSTTYAGMALIALGALAMTLLTLTEHEPSPRV</sequence>
<dbReference type="InterPro" id="IPR011701">
    <property type="entry name" value="MFS"/>
</dbReference>
<feature type="transmembrane region" description="Helical" evidence="7">
    <location>
        <begin position="253"/>
        <end position="276"/>
    </location>
</feature>
<name>A0A0S2SE21_9GAMM</name>
<dbReference type="PRINTS" id="PR01036">
    <property type="entry name" value="TCRTETB"/>
</dbReference>
<dbReference type="Gene3D" id="1.20.1250.20">
    <property type="entry name" value="MFS general substrate transporter like domains"/>
    <property type="match status" value="1"/>
</dbReference>
<dbReference type="KEGG" id="asr:WL1483_484"/>
<evidence type="ECO:0000313" key="9">
    <source>
        <dbReference type="EMBL" id="ALP39903.1"/>
    </source>
</evidence>
<dbReference type="InterPro" id="IPR020846">
    <property type="entry name" value="MFS_dom"/>
</dbReference>
<feature type="transmembrane region" description="Helical" evidence="7">
    <location>
        <begin position="288"/>
        <end position="307"/>
    </location>
</feature>
<keyword evidence="5 7" id="KW-1133">Transmembrane helix</keyword>
<feature type="transmembrane region" description="Helical" evidence="7">
    <location>
        <begin position="319"/>
        <end position="336"/>
    </location>
</feature>
<evidence type="ECO:0000313" key="10">
    <source>
        <dbReference type="Proteomes" id="UP000058114"/>
    </source>
</evidence>
<dbReference type="InterPro" id="IPR036259">
    <property type="entry name" value="MFS_trans_sf"/>
</dbReference>
<evidence type="ECO:0000256" key="7">
    <source>
        <dbReference type="SAM" id="Phobius"/>
    </source>
</evidence>
<feature type="transmembrane region" description="Helical" evidence="7">
    <location>
        <begin position="188"/>
        <end position="209"/>
    </location>
</feature>
<proteinExistence type="predicted"/>
<comment type="subcellular location">
    <subcellularLocation>
        <location evidence="1">Cell membrane</location>
        <topology evidence="1">Multi-pass membrane protein</topology>
    </subcellularLocation>
</comment>
<accession>A0A0S2SE21</accession>
<feature type="transmembrane region" description="Helical" evidence="7">
    <location>
        <begin position="129"/>
        <end position="147"/>
    </location>
</feature>
<organism evidence="9 10">
    <name type="scientific">Aeromonas schubertii</name>
    <dbReference type="NCBI Taxonomy" id="652"/>
    <lineage>
        <taxon>Bacteria</taxon>
        <taxon>Pseudomonadati</taxon>
        <taxon>Pseudomonadota</taxon>
        <taxon>Gammaproteobacteria</taxon>
        <taxon>Aeromonadales</taxon>
        <taxon>Aeromonadaceae</taxon>
        <taxon>Aeromonas</taxon>
    </lineage>
</organism>
<protein>
    <submittedName>
        <fullName evidence="9">EmrB/QacA family drug resistance transporter</fullName>
    </submittedName>
</protein>
<gene>
    <name evidence="9" type="ORF">WL1483_484</name>
</gene>
<keyword evidence="2" id="KW-0813">Transport</keyword>
<evidence type="ECO:0000256" key="3">
    <source>
        <dbReference type="ARBA" id="ARBA00022475"/>
    </source>
</evidence>
<dbReference type="FunFam" id="1.20.1720.10:FF:000004">
    <property type="entry name" value="EmrB/QacA family drug resistance transporter"/>
    <property type="match status" value="1"/>
</dbReference>
<dbReference type="AlphaFoldDB" id="A0A0S2SE21"/>
<feature type="domain" description="Major facilitator superfamily (MFS) profile" evidence="8">
    <location>
        <begin position="6"/>
        <end position="445"/>
    </location>
</feature>
<feature type="transmembrane region" description="Helical" evidence="7">
    <location>
        <begin position="342"/>
        <end position="364"/>
    </location>
</feature>
<feature type="transmembrane region" description="Helical" evidence="7">
    <location>
        <begin position="385"/>
        <end position="402"/>
    </location>
</feature>
<evidence type="ECO:0000256" key="1">
    <source>
        <dbReference type="ARBA" id="ARBA00004651"/>
    </source>
</evidence>
<dbReference type="SUPFAM" id="SSF103473">
    <property type="entry name" value="MFS general substrate transporter"/>
    <property type="match status" value="1"/>
</dbReference>
<dbReference type="PATRIC" id="fig|652.5.peg.1500"/>
<reference evidence="9 10" key="2">
    <citation type="journal article" date="2016" name="Genome Announc.">
        <title>Complete Genome Sequence of the Highly Virulent Aeromonas schubertii Strain WL1483, Isolated from Diseased Snakehead Fish (Channa argus) in China.</title>
        <authorList>
            <person name="Liu L."/>
            <person name="Li N."/>
            <person name="Zhang D."/>
            <person name="Fu X."/>
            <person name="Shi C."/>
            <person name="Lin Q."/>
            <person name="Hao G."/>
        </authorList>
    </citation>
    <scope>NUCLEOTIDE SEQUENCE [LARGE SCALE GENOMIC DNA]</scope>
    <source>
        <strain evidence="9 10">WL1483</strain>
    </source>
</reference>
<dbReference type="GO" id="GO:0005886">
    <property type="term" value="C:plasma membrane"/>
    <property type="evidence" value="ECO:0007669"/>
    <property type="project" value="UniProtKB-SubCell"/>
</dbReference>
<feature type="transmembrane region" description="Helical" evidence="7">
    <location>
        <begin position="215"/>
        <end position="232"/>
    </location>
</feature>
<feature type="transmembrane region" description="Helical" evidence="7">
    <location>
        <begin position="159"/>
        <end position="176"/>
    </location>
</feature>
<keyword evidence="6 7" id="KW-0472">Membrane</keyword>
<evidence type="ECO:0000259" key="8">
    <source>
        <dbReference type="PROSITE" id="PS50850"/>
    </source>
</evidence>
<dbReference type="GO" id="GO:0022857">
    <property type="term" value="F:transmembrane transporter activity"/>
    <property type="evidence" value="ECO:0007669"/>
    <property type="project" value="InterPro"/>
</dbReference>
<evidence type="ECO:0000256" key="2">
    <source>
        <dbReference type="ARBA" id="ARBA00022448"/>
    </source>
</evidence>
<dbReference type="Proteomes" id="UP000058114">
    <property type="component" value="Chromosome"/>
</dbReference>
<feature type="transmembrane region" description="Helical" evidence="7">
    <location>
        <begin position="422"/>
        <end position="441"/>
    </location>
</feature>
<dbReference type="Gene3D" id="1.20.1720.10">
    <property type="entry name" value="Multidrug resistance protein D"/>
    <property type="match status" value="1"/>
</dbReference>
<keyword evidence="3" id="KW-1003">Cell membrane</keyword>
<evidence type="ECO:0000256" key="4">
    <source>
        <dbReference type="ARBA" id="ARBA00022692"/>
    </source>
</evidence>
<feature type="transmembrane region" description="Helical" evidence="7">
    <location>
        <begin position="71"/>
        <end position="90"/>
    </location>
</feature>
<dbReference type="PROSITE" id="PS50850">
    <property type="entry name" value="MFS"/>
    <property type="match status" value="1"/>
</dbReference>
<reference evidence="10" key="1">
    <citation type="submission" date="2015-10" db="EMBL/GenBank/DDBJ databases">
        <title>Complete Genome Sequence of Aeromonas schubertii strain WL1483.</title>
        <authorList>
            <person name="Liu L."/>
        </authorList>
    </citation>
    <scope>NUCLEOTIDE SEQUENCE [LARGE SCALE GENOMIC DNA]</scope>
    <source>
        <strain evidence="10">WL1483</strain>
    </source>
</reference>
<dbReference type="EMBL" id="CP013067">
    <property type="protein sequence ID" value="ALP39903.1"/>
    <property type="molecule type" value="Genomic_DNA"/>
</dbReference>
<keyword evidence="4 7" id="KW-0812">Transmembrane</keyword>
<dbReference type="PANTHER" id="PTHR23501:SF197">
    <property type="entry name" value="COMD"/>
    <property type="match status" value="1"/>
</dbReference>
<evidence type="ECO:0000256" key="5">
    <source>
        <dbReference type="ARBA" id="ARBA00022989"/>
    </source>
</evidence>
<dbReference type="RefSeq" id="WP_060585064.1">
    <property type="nucleotide sequence ID" value="NZ_CP013067.1"/>
</dbReference>
<dbReference type="Pfam" id="PF07690">
    <property type="entry name" value="MFS_1"/>
    <property type="match status" value="1"/>
</dbReference>
<evidence type="ECO:0000256" key="6">
    <source>
        <dbReference type="ARBA" id="ARBA00023136"/>
    </source>
</evidence>
<dbReference type="PANTHER" id="PTHR23501">
    <property type="entry name" value="MAJOR FACILITATOR SUPERFAMILY"/>
    <property type="match status" value="1"/>
</dbReference>
<feature type="transmembrane region" description="Helical" evidence="7">
    <location>
        <begin position="96"/>
        <end position="117"/>
    </location>
</feature>
<feature type="transmembrane region" description="Helical" evidence="7">
    <location>
        <begin position="40"/>
        <end position="59"/>
    </location>
</feature>